<name>A0A8S1EV54_9PELO</name>
<dbReference type="Proteomes" id="UP000494206">
    <property type="component" value="Unassembled WGS sequence"/>
</dbReference>
<dbReference type="InterPro" id="IPR006439">
    <property type="entry name" value="HAD-SF_hydro_IA"/>
</dbReference>
<dbReference type="Gene3D" id="3.40.50.1000">
    <property type="entry name" value="HAD superfamily/HAD-like"/>
    <property type="match status" value="1"/>
</dbReference>
<dbReference type="Pfam" id="PF00702">
    <property type="entry name" value="Hydrolase"/>
    <property type="match status" value="1"/>
</dbReference>
<dbReference type="EMBL" id="CADEPM010000004">
    <property type="protein sequence ID" value="CAB3404046.1"/>
    <property type="molecule type" value="Genomic_DNA"/>
</dbReference>
<comment type="caution">
    <text evidence="1">The sequence shown here is derived from an EMBL/GenBank/DDBJ whole genome shotgun (WGS) entry which is preliminary data.</text>
</comment>
<protein>
    <submittedName>
        <fullName evidence="1">Uncharacterized protein</fullName>
    </submittedName>
</protein>
<dbReference type="PANTHER" id="PTHR47829">
    <property type="entry name" value="HYDROLASE, PUTATIVE (AFU_ORTHOLOGUE AFUA_1G12880)-RELATED"/>
    <property type="match status" value="1"/>
</dbReference>
<dbReference type="CDD" id="cd02603">
    <property type="entry name" value="HAD_sEH-N_like"/>
    <property type="match status" value="1"/>
</dbReference>
<gene>
    <name evidence="1" type="ORF">CBOVIS_LOCUS6440</name>
</gene>
<reference evidence="1 2" key="1">
    <citation type="submission" date="2020-04" db="EMBL/GenBank/DDBJ databases">
        <authorList>
            <person name="Laetsch R D."/>
            <person name="Stevens L."/>
            <person name="Kumar S."/>
            <person name="Blaxter L. M."/>
        </authorList>
    </citation>
    <scope>NUCLEOTIDE SEQUENCE [LARGE SCALE GENOMIC DNA]</scope>
</reference>
<proteinExistence type="predicted"/>
<keyword evidence="2" id="KW-1185">Reference proteome</keyword>
<dbReference type="PRINTS" id="PR00413">
    <property type="entry name" value="HADHALOGNASE"/>
</dbReference>
<dbReference type="AlphaFoldDB" id="A0A8S1EV54"/>
<dbReference type="InterPro" id="IPR036412">
    <property type="entry name" value="HAD-like_sf"/>
</dbReference>
<dbReference type="SUPFAM" id="SSF56784">
    <property type="entry name" value="HAD-like"/>
    <property type="match status" value="1"/>
</dbReference>
<dbReference type="InterPro" id="IPR023214">
    <property type="entry name" value="HAD_sf"/>
</dbReference>
<evidence type="ECO:0000313" key="2">
    <source>
        <dbReference type="Proteomes" id="UP000494206"/>
    </source>
</evidence>
<dbReference type="NCBIfam" id="TIGR01509">
    <property type="entry name" value="HAD-SF-IA-v3"/>
    <property type="match status" value="1"/>
</dbReference>
<dbReference type="InterPro" id="IPR011945">
    <property type="entry name" value="HAD-SF_ppase_IA/epoxid_hydro_N"/>
</dbReference>
<evidence type="ECO:0000313" key="1">
    <source>
        <dbReference type="EMBL" id="CAB3404046.1"/>
    </source>
</evidence>
<dbReference type="NCBIfam" id="TIGR02247">
    <property type="entry name" value="HAD-1A3-hyp"/>
    <property type="match status" value="1"/>
</dbReference>
<organism evidence="1 2">
    <name type="scientific">Caenorhabditis bovis</name>
    <dbReference type="NCBI Taxonomy" id="2654633"/>
    <lineage>
        <taxon>Eukaryota</taxon>
        <taxon>Metazoa</taxon>
        <taxon>Ecdysozoa</taxon>
        <taxon>Nematoda</taxon>
        <taxon>Chromadorea</taxon>
        <taxon>Rhabditida</taxon>
        <taxon>Rhabditina</taxon>
        <taxon>Rhabditomorpha</taxon>
        <taxon>Rhabditoidea</taxon>
        <taxon>Rhabditidae</taxon>
        <taxon>Peloderinae</taxon>
        <taxon>Caenorhabditis</taxon>
    </lineage>
</organism>
<dbReference type="PANTHER" id="PTHR47829:SF1">
    <property type="entry name" value="HAD FAMILY PHOSPHATASE"/>
    <property type="match status" value="1"/>
</dbReference>
<dbReference type="OrthoDB" id="408373at2759"/>
<dbReference type="InterPro" id="IPR052898">
    <property type="entry name" value="ACAD10-like"/>
</dbReference>
<sequence>MCEKLNIPKGAIYEEATSTHFSEWLGKERSLFLGTLCVDEMENGIFIDYLKMRYPHIDETIRVRPYTECLRGNNVTIHENMLRTVRIAKEHGFKIAMLTNNMFLDIEHKEPRLPIDLTHFVEVVESCIEHTMKPNLDFYQICEKRLGVKGEQIVFLDDIQENLDAAQKLGWKTIKVGSNVQEAVDELSKMINVKFD</sequence>
<accession>A0A8S1EV54</accession>